<evidence type="ECO:0000256" key="2">
    <source>
        <dbReference type="ARBA" id="ARBA00004259"/>
    </source>
</evidence>
<feature type="region of interest" description="Disordered" evidence="15">
    <location>
        <begin position="1"/>
        <end position="49"/>
    </location>
</feature>
<feature type="domain" description="Core Histone H2A/H2B/H3" evidence="16">
    <location>
        <begin position="41"/>
        <end position="117"/>
    </location>
</feature>
<evidence type="ECO:0000256" key="1">
    <source>
        <dbReference type="ARBA" id="ARBA00002001"/>
    </source>
</evidence>
<keyword evidence="7" id="KW-0813">Transport</keyword>
<feature type="domain" description="Nucleoporin Nup133/Nup155-like C-terminal" evidence="17">
    <location>
        <begin position="994"/>
        <end position="1402"/>
    </location>
</feature>
<dbReference type="InterPro" id="IPR007187">
    <property type="entry name" value="Nucleoporin_Nup133/Nup155_C"/>
</dbReference>
<evidence type="ECO:0000256" key="3">
    <source>
        <dbReference type="ARBA" id="ARBA00004286"/>
    </source>
</evidence>
<keyword evidence="10" id="KW-0653">Protein transport</keyword>
<keyword evidence="14" id="KW-0544">Nucleosome core</keyword>
<comment type="function">
    <text evidence="1">Core component of nucleosome. Nucleosomes wrap and compact DNA into chromatin, limiting DNA accessibility to the cellular machineries which require DNA as a template. Histones thereby play a central role in transcription regulation, DNA repair, DNA replication and chromosomal stability. DNA accessibility is regulated via a complex set of post-translational modifications of histones, also called histone code, and nucleosome remodeling.</text>
</comment>
<evidence type="ECO:0000256" key="6">
    <source>
        <dbReference type="ARBA" id="ARBA00011538"/>
    </source>
</evidence>
<evidence type="ECO:0000256" key="15">
    <source>
        <dbReference type="SAM" id="MobiDB-lite"/>
    </source>
</evidence>
<evidence type="ECO:0000313" key="20">
    <source>
        <dbReference type="Proteomes" id="UP000559027"/>
    </source>
</evidence>
<dbReference type="InterPro" id="IPR000558">
    <property type="entry name" value="Histone_H2B"/>
</dbReference>
<evidence type="ECO:0000256" key="9">
    <source>
        <dbReference type="ARBA" id="ARBA00022816"/>
    </source>
</evidence>
<dbReference type="GO" id="GO:0017056">
    <property type="term" value="F:structural constituent of nuclear pore"/>
    <property type="evidence" value="ECO:0007669"/>
    <property type="project" value="InterPro"/>
</dbReference>
<dbReference type="InterPro" id="IPR037624">
    <property type="entry name" value="Nup133-like"/>
</dbReference>
<dbReference type="FunFam" id="1.10.20.10:FF:000016">
    <property type="entry name" value="Histone H2B"/>
    <property type="match status" value="1"/>
</dbReference>
<reference evidence="19 20" key="1">
    <citation type="journal article" date="2020" name="ISME J.">
        <title>Uncovering the hidden diversity of litter-decomposition mechanisms in mushroom-forming fungi.</title>
        <authorList>
            <person name="Floudas D."/>
            <person name="Bentzer J."/>
            <person name="Ahren D."/>
            <person name="Johansson T."/>
            <person name="Persson P."/>
            <person name="Tunlid A."/>
        </authorList>
    </citation>
    <scope>NUCLEOTIDE SEQUENCE [LARGE SCALE GENOMIC DNA]</scope>
    <source>
        <strain evidence="19 20">CBS 146.42</strain>
    </source>
</reference>
<evidence type="ECO:0000256" key="13">
    <source>
        <dbReference type="ARBA" id="ARBA00023242"/>
    </source>
</evidence>
<feature type="domain" description="Nucleoporin Nup133/Nup155-like N-terminal" evidence="18">
    <location>
        <begin position="274"/>
        <end position="651"/>
    </location>
</feature>
<dbReference type="SUPFAM" id="SSF47113">
    <property type="entry name" value="Histone-fold"/>
    <property type="match status" value="1"/>
</dbReference>
<organism evidence="19 20">
    <name type="scientific">Leucocoprinus leucothites</name>
    <dbReference type="NCBI Taxonomy" id="201217"/>
    <lineage>
        <taxon>Eukaryota</taxon>
        <taxon>Fungi</taxon>
        <taxon>Dikarya</taxon>
        <taxon>Basidiomycota</taxon>
        <taxon>Agaricomycotina</taxon>
        <taxon>Agaricomycetes</taxon>
        <taxon>Agaricomycetidae</taxon>
        <taxon>Agaricales</taxon>
        <taxon>Agaricineae</taxon>
        <taxon>Agaricaceae</taxon>
        <taxon>Leucocoprinus</taxon>
    </lineage>
</organism>
<dbReference type="GO" id="GO:0006606">
    <property type="term" value="P:protein import into nucleus"/>
    <property type="evidence" value="ECO:0007669"/>
    <property type="project" value="TreeGrafter"/>
</dbReference>
<dbReference type="SUPFAM" id="SSF117289">
    <property type="entry name" value="Nucleoporin domain"/>
    <property type="match status" value="1"/>
</dbReference>
<dbReference type="PANTHER" id="PTHR13405">
    <property type="entry name" value="NUCLEAR PORE COMPLEX PROTEIN NUP133"/>
    <property type="match status" value="1"/>
</dbReference>
<dbReference type="SMART" id="SM00427">
    <property type="entry name" value="H2B"/>
    <property type="match status" value="1"/>
</dbReference>
<dbReference type="PANTHER" id="PTHR13405:SF11">
    <property type="entry name" value="NUCLEAR PORE COMPLEX PROTEIN NUP133"/>
    <property type="match status" value="1"/>
</dbReference>
<dbReference type="GO" id="GO:0003677">
    <property type="term" value="F:DNA binding"/>
    <property type="evidence" value="ECO:0007669"/>
    <property type="project" value="UniProtKB-KW"/>
</dbReference>
<feature type="compositionally biased region" description="Polar residues" evidence="15">
    <location>
        <begin position="229"/>
        <end position="240"/>
    </location>
</feature>
<evidence type="ECO:0000256" key="8">
    <source>
        <dbReference type="ARBA" id="ARBA00022454"/>
    </source>
</evidence>
<dbReference type="Proteomes" id="UP000559027">
    <property type="component" value="Unassembled WGS sequence"/>
</dbReference>
<dbReference type="Pfam" id="PF08801">
    <property type="entry name" value="Nucleoporin_N"/>
    <property type="match status" value="1"/>
</dbReference>
<dbReference type="InterPro" id="IPR014908">
    <property type="entry name" value="Nucleoporin_Nup133/Nup155_N"/>
</dbReference>
<evidence type="ECO:0000256" key="14">
    <source>
        <dbReference type="ARBA" id="ARBA00023269"/>
    </source>
</evidence>
<dbReference type="Pfam" id="PF03177">
    <property type="entry name" value="Nucleoporin_C"/>
    <property type="match status" value="1"/>
</dbReference>
<gene>
    <name evidence="19" type="ORF">D9756_001531</name>
</gene>
<dbReference type="GO" id="GO:0046982">
    <property type="term" value="F:protein heterodimerization activity"/>
    <property type="evidence" value="ECO:0007669"/>
    <property type="project" value="InterPro"/>
</dbReference>
<dbReference type="Gene3D" id="1.10.20.10">
    <property type="entry name" value="Histone, subunit A"/>
    <property type="match status" value="1"/>
</dbReference>
<comment type="similarity">
    <text evidence="5">Belongs to the histone H2B family.</text>
</comment>
<name>A0A8H5LHR3_9AGAR</name>
<evidence type="ECO:0000256" key="11">
    <source>
        <dbReference type="ARBA" id="ARBA00023010"/>
    </source>
</evidence>
<keyword evidence="20" id="KW-1185">Reference proteome</keyword>
<dbReference type="InterPro" id="IPR009072">
    <property type="entry name" value="Histone-fold"/>
</dbReference>
<dbReference type="CDD" id="cd22910">
    <property type="entry name" value="HFD_H2B"/>
    <property type="match status" value="1"/>
</dbReference>
<accession>A0A8H5LHR3</accession>
<dbReference type="InterPro" id="IPR007125">
    <property type="entry name" value="H2A/H2B/H3"/>
</dbReference>
<feature type="region of interest" description="Disordered" evidence="15">
    <location>
        <begin position="190"/>
        <end position="240"/>
    </location>
</feature>
<dbReference type="GO" id="GO:0000972">
    <property type="term" value="P:transcription-dependent tethering of RNA polymerase II gene DNA at nuclear periphery"/>
    <property type="evidence" value="ECO:0007669"/>
    <property type="project" value="TreeGrafter"/>
</dbReference>
<keyword evidence="13" id="KW-0539">Nucleus</keyword>
<keyword evidence="9" id="KW-0509">mRNA transport</keyword>
<evidence type="ECO:0000259" key="17">
    <source>
        <dbReference type="Pfam" id="PF03177"/>
    </source>
</evidence>
<proteinExistence type="inferred from homology"/>
<keyword evidence="11" id="KW-0811">Translocation</keyword>
<dbReference type="GO" id="GO:0000786">
    <property type="term" value="C:nucleosome"/>
    <property type="evidence" value="ECO:0007669"/>
    <property type="project" value="UniProtKB-KW"/>
</dbReference>
<evidence type="ECO:0000256" key="10">
    <source>
        <dbReference type="ARBA" id="ARBA00022927"/>
    </source>
</evidence>
<keyword evidence="12" id="KW-0238">DNA-binding</keyword>
<dbReference type="Gene3D" id="1.20.58.1380">
    <property type="match status" value="1"/>
</dbReference>
<evidence type="ECO:0000259" key="16">
    <source>
        <dbReference type="Pfam" id="PF00125"/>
    </source>
</evidence>
<protein>
    <recommendedName>
        <fullName evidence="21">Histone H2B</fullName>
    </recommendedName>
</protein>
<comment type="similarity">
    <text evidence="4">Belongs to the nucleoporin Nup133 family.</text>
</comment>
<evidence type="ECO:0000256" key="4">
    <source>
        <dbReference type="ARBA" id="ARBA00005569"/>
    </source>
</evidence>
<comment type="subunit">
    <text evidence="6">The nucleosome is a histone octamer containing two molecules each of H2A, H2B, H3 and H4 assembled in one H3-H4 heterotetramer and two H2A-H2B heterodimers. The octamer wraps approximately 147 bp of DNA.</text>
</comment>
<comment type="caution">
    <text evidence="19">The sequence shown here is derived from an EMBL/GenBank/DDBJ whole genome shotgun (WGS) entry which is preliminary data.</text>
</comment>
<dbReference type="InterPro" id="IPR015943">
    <property type="entry name" value="WD40/YVTN_repeat-like_dom_sf"/>
</dbReference>
<sequence length="1422" mass="157927">MHVPASTAGKAPVSTASKAPVKSDASKTASKSKATSGGGDSEKKKRKKTRKETYSSYIYKVLKQVHPDTGISNKAMAILNSFVNDIFERIATEASKLASYSKKSTISSREIQTSVRLILPGELAKHAISEDALGASLLAISVVILELRRILQEGFALTLVLFGWDLSLAARNGIEFNSEYHRHWRSVMATFTSSPGPTPAPTTRRSSRTGRKAGSPVRKSSRLAARASTRLSSPPTSDRLQTTLMDIDETESVATERSSTKSYGETIYAKSGELTVSFYASLPVEVKQVLRSAGMDPLDLFIYLDSKDFFKDAYNGAVDILTGFALVVSAQTCFVWQHVQAIRGTPTCYIFSCPQDDAGANTPLHAFIPHGAAREPGLILVSLSGQVRFWESISIGLAGGENFSTMNLDLLEDEHVTNFVRAEAQTFIATTSSGHLFRLTLTPTGGKYHLVSRLFARPAPSLSLSRLIPSFFSSSNLSAADAMNAYVSSIALGKPSATGERVVWTLVNERIQKWELKPEGWEELLLDKNVVELLKSVVKDAFGIKEDRDEFLDFELIDVGLESEDKLVVLVSYAHTEEVALMATDTSGTRRVFALVRLSAYGDTFMVESTKAVPYQSTATSGAPTHPRIQFLAGGAVVVVQFGDAVALVARDSDYRDRLELKSATDRTLGVGAYESGGTLLMLTASTMMRVVVDNEKIDTFDYQTGHINIVKSIMMQAILYGSLPENPLQFSFPPEVDAESLMQAAEQLSAAVLRSASEVVRKNHDLTSQLNSRKERLSWLIRFVNDNAVLGKISQRSRQRLATDAEKLYAAHQLWLQYNDLLATNPRFSVLNDAVHELMSEIHEGSHEDVLRAFFRLRVADIGRLIKKVKGAATSAARNTGHNIVDFLPEANRIVITVLRSAFDYRIYNLGVYGLEMPMINPWTSRPSVIDVVLALFDASTEVAETQGTGGATQVRPGEPNTQLAELAEILFACIQERLNWLGRTCSGAAAEEPSVKQDKEELEQRFALLRPEVLETLRRCGHENAAFALAERYRDFSSLAALCNRETVYPPDQNPNARRIQTYIDRFQEEFTRELYQWYIQHGELRVMFSQEDEKGFLDKFFAEKPNPAISWLDDIGKERFDAASSALLSEAQGAANLEAKYFMLSLGKLAHLAQVYDKGAPPSERKLGRFHDELDFVSVHEALLEDLKSALAAVRGRHSLESQVDIIVKGKVTGLAGRKGMLYEQAFKDFVRQLLQGKALSIEDTVDVLTLKDNKETVEDYATALQLLTRASVIARPIPISKQLTVLQNLPEARKKSALRTVWRRVYLHDDWNTIRKTANVSDAELSERFKNTALYTVFTIQLSRSKDEEFEIKPDEALEIPTLEEMGSRWPGMPPERLDAIVNDYTHEMDVLGELELDEELVLRVKELAAQDTLWEQE</sequence>
<evidence type="ECO:0000256" key="12">
    <source>
        <dbReference type="ARBA" id="ARBA00023125"/>
    </source>
</evidence>
<dbReference type="OrthoDB" id="103454at2759"/>
<comment type="subcellular location">
    <subcellularLocation>
        <location evidence="3">Chromosome</location>
    </subcellularLocation>
    <subcellularLocation>
        <location evidence="2">Nucleus envelope</location>
    </subcellularLocation>
</comment>
<evidence type="ECO:0008006" key="21">
    <source>
        <dbReference type="Google" id="ProtNLM"/>
    </source>
</evidence>
<evidence type="ECO:0000256" key="7">
    <source>
        <dbReference type="ARBA" id="ARBA00022448"/>
    </source>
</evidence>
<evidence type="ECO:0000313" key="19">
    <source>
        <dbReference type="EMBL" id="KAF5357965.1"/>
    </source>
</evidence>
<dbReference type="EMBL" id="JAACJO010000005">
    <property type="protein sequence ID" value="KAF5357965.1"/>
    <property type="molecule type" value="Genomic_DNA"/>
</dbReference>
<dbReference type="Gene3D" id="2.130.10.10">
    <property type="entry name" value="YVTN repeat-like/Quinoprotein amine dehydrogenase"/>
    <property type="match status" value="1"/>
</dbReference>
<dbReference type="GO" id="GO:0030527">
    <property type="term" value="F:structural constituent of chromatin"/>
    <property type="evidence" value="ECO:0007669"/>
    <property type="project" value="InterPro"/>
</dbReference>
<evidence type="ECO:0000256" key="5">
    <source>
        <dbReference type="ARBA" id="ARBA00006846"/>
    </source>
</evidence>
<keyword evidence="8" id="KW-0158">Chromosome</keyword>
<feature type="compositionally biased region" description="Low complexity" evidence="15">
    <location>
        <begin position="22"/>
        <end position="35"/>
    </location>
</feature>
<dbReference type="GO" id="GO:0031080">
    <property type="term" value="C:nuclear pore outer ring"/>
    <property type="evidence" value="ECO:0007669"/>
    <property type="project" value="TreeGrafter"/>
</dbReference>
<evidence type="ECO:0000259" key="18">
    <source>
        <dbReference type="Pfam" id="PF08801"/>
    </source>
</evidence>
<dbReference type="PRINTS" id="PR00621">
    <property type="entry name" value="HISTONEH2B"/>
</dbReference>
<dbReference type="Pfam" id="PF00125">
    <property type="entry name" value="Histone"/>
    <property type="match status" value="1"/>
</dbReference>
<dbReference type="GO" id="GO:0016973">
    <property type="term" value="P:poly(A)+ mRNA export from nucleus"/>
    <property type="evidence" value="ECO:0007669"/>
    <property type="project" value="TreeGrafter"/>
</dbReference>